<name>A0A382J760_9ZZZZ</name>
<reference evidence="1" key="1">
    <citation type="submission" date="2018-05" db="EMBL/GenBank/DDBJ databases">
        <authorList>
            <person name="Lanie J.A."/>
            <person name="Ng W.-L."/>
            <person name="Kazmierczak K.M."/>
            <person name="Andrzejewski T.M."/>
            <person name="Davidsen T.M."/>
            <person name="Wayne K.J."/>
            <person name="Tettelin H."/>
            <person name="Glass J.I."/>
            <person name="Rusch D."/>
            <person name="Podicherti R."/>
            <person name="Tsui H.-C.T."/>
            <person name="Winkler M.E."/>
        </authorList>
    </citation>
    <scope>NUCLEOTIDE SEQUENCE</scope>
</reference>
<feature type="non-terminal residue" evidence="1">
    <location>
        <position position="126"/>
    </location>
</feature>
<sequence length="126" mass="13859">MIIRLLAVLTLLASFAHSNAVAEPEPTLAVLVPGGGNYSRPISTESEMAQKFFDQGLRFAWSFYFPESIASYQQAAIYDPEHPMPYWGMAHAMGPNPNSRYAQMPDDPEGEGLKAIKNALARIDNA</sequence>
<organism evidence="1">
    <name type="scientific">marine metagenome</name>
    <dbReference type="NCBI Taxonomy" id="408172"/>
    <lineage>
        <taxon>unclassified sequences</taxon>
        <taxon>metagenomes</taxon>
        <taxon>ecological metagenomes</taxon>
    </lineage>
</organism>
<gene>
    <name evidence="1" type="ORF">METZ01_LOCUS260590</name>
</gene>
<proteinExistence type="predicted"/>
<dbReference type="PANTHER" id="PTHR45588">
    <property type="entry name" value="TPR DOMAIN-CONTAINING PROTEIN"/>
    <property type="match status" value="1"/>
</dbReference>
<dbReference type="AlphaFoldDB" id="A0A382J760"/>
<evidence type="ECO:0000313" key="1">
    <source>
        <dbReference type="EMBL" id="SVC07736.1"/>
    </source>
</evidence>
<dbReference type="EMBL" id="UINC01072246">
    <property type="protein sequence ID" value="SVC07736.1"/>
    <property type="molecule type" value="Genomic_DNA"/>
</dbReference>
<dbReference type="PANTHER" id="PTHR45588:SF1">
    <property type="entry name" value="WW DOMAIN-CONTAINING PROTEIN"/>
    <property type="match status" value="1"/>
</dbReference>
<protein>
    <submittedName>
        <fullName evidence="1">Uncharacterized protein</fullName>
    </submittedName>
</protein>
<accession>A0A382J760</accession>